<feature type="region of interest" description="Disordered" evidence="1">
    <location>
        <begin position="165"/>
        <end position="194"/>
    </location>
</feature>
<feature type="compositionally biased region" description="Gly residues" evidence="1">
    <location>
        <begin position="110"/>
        <end position="123"/>
    </location>
</feature>
<evidence type="ECO:0000313" key="2">
    <source>
        <dbReference type="EMBL" id="MQM14734.1"/>
    </source>
</evidence>
<protein>
    <submittedName>
        <fullName evidence="2">Uncharacterized protein</fullName>
    </submittedName>
</protein>
<reference evidence="2" key="1">
    <citation type="submission" date="2017-07" db="EMBL/GenBank/DDBJ databases">
        <title>Taro Niue Genome Assembly and Annotation.</title>
        <authorList>
            <person name="Atibalentja N."/>
            <person name="Keating K."/>
            <person name="Fields C.J."/>
        </authorList>
    </citation>
    <scope>NUCLEOTIDE SEQUENCE</scope>
    <source>
        <strain evidence="2">Niue_2</strain>
        <tissue evidence="2">Leaf</tissue>
    </source>
</reference>
<dbReference type="Proteomes" id="UP000652761">
    <property type="component" value="Unassembled WGS sequence"/>
</dbReference>
<evidence type="ECO:0000256" key="1">
    <source>
        <dbReference type="SAM" id="MobiDB-lite"/>
    </source>
</evidence>
<dbReference type="OrthoDB" id="420195at2759"/>
<comment type="caution">
    <text evidence="2">The sequence shown here is derived from an EMBL/GenBank/DDBJ whole genome shotgun (WGS) entry which is preliminary data.</text>
</comment>
<gene>
    <name evidence="2" type="ORF">Taro_047666</name>
</gene>
<proteinExistence type="predicted"/>
<name>A0A843X7C2_COLES</name>
<dbReference type="AlphaFoldDB" id="A0A843X7C2"/>
<evidence type="ECO:0000313" key="3">
    <source>
        <dbReference type="Proteomes" id="UP000652761"/>
    </source>
</evidence>
<accession>A0A843X7C2</accession>
<feature type="region of interest" description="Disordered" evidence="1">
    <location>
        <begin position="1"/>
        <end position="60"/>
    </location>
</feature>
<sequence length="194" mass="19951">MAESGRVAGSAPVDPDPESGQTRLESGRVGLSRDNELCKPVPWVGRCSPPESGRQGPTRLRVDRLCSESADSAIHGCGASGRAGRRRGEGDADEICSDAASDGDGRTGRLAGGRGGGGAGGRAPGRPAMARGRAAERLRAIGFGFGEGEIGKRIDRERKKAAAAVCGGGVRRRRPSSELRRRRGRGPPAGWGGG</sequence>
<organism evidence="2 3">
    <name type="scientific">Colocasia esculenta</name>
    <name type="common">Wild taro</name>
    <name type="synonym">Arum esculentum</name>
    <dbReference type="NCBI Taxonomy" id="4460"/>
    <lineage>
        <taxon>Eukaryota</taxon>
        <taxon>Viridiplantae</taxon>
        <taxon>Streptophyta</taxon>
        <taxon>Embryophyta</taxon>
        <taxon>Tracheophyta</taxon>
        <taxon>Spermatophyta</taxon>
        <taxon>Magnoliopsida</taxon>
        <taxon>Liliopsida</taxon>
        <taxon>Araceae</taxon>
        <taxon>Aroideae</taxon>
        <taxon>Colocasieae</taxon>
        <taxon>Colocasia</taxon>
    </lineage>
</organism>
<feature type="compositionally biased region" description="Basic residues" evidence="1">
    <location>
        <begin position="170"/>
        <end position="185"/>
    </location>
</feature>
<dbReference type="EMBL" id="NMUH01006207">
    <property type="protein sequence ID" value="MQM14734.1"/>
    <property type="molecule type" value="Genomic_DNA"/>
</dbReference>
<feature type="region of interest" description="Disordered" evidence="1">
    <location>
        <begin position="73"/>
        <end position="133"/>
    </location>
</feature>
<keyword evidence="3" id="KW-1185">Reference proteome</keyword>